<feature type="region of interest" description="Disordered" evidence="1">
    <location>
        <begin position="99"/>
        <end position="119"/>
    </location>
</feature>
<evidence type="ECO:0000313" key="3">
    <source>
        <dbReference type="EMBL" id="MDQ0546663.1"/>
    </source>
</evidence>
<dbReference type="Pfam" id="PF12323">
    <property type="entry name" value="HTH_OrfB_IS605"/>
    <property type="match status" value="1"/>
</dbReference>
<sequence length="119" mass="12846">MRVRPHHTGRGYKRTSHIAERIANSYADLTSFVVGYRFDSTPEQADVLRRTFGCVRVVYRDENAARVMPARGAEAIAATGEAEPPGTLTWADTPCVVPEPSSLLSSAGDETSGGVINPK</sequence>
<organism evidence="3 4">
    <name type="scientific">Methylobacterium brachiatum</name>
    <dbReference type="NCBI Taxonomy" id="269660"/>
    <lineage>
        <taxon>Bacteria</taxon>
        <taxon>Pseudomonadati</taxon>
        <taxon>Pseudomonadota</taxon>
        <taxon>Alphaproteobacteria</taxon>
        <taxon>Hyphomicrobiales</taxon>
        <taxon>Methylobacteriaceae</taxon>
        <taxon>Methylobacterium</taxon>
    </lineage>
</organism>
<comment type="caution">
    <text evidence="3">The sequence shown here is derived from an EMBL/GenBank/DDBJ whole genome shotgun (WGS) entry which is preliminary data.</text>
</comment>
<proteinExistence type="predicted"/>
<dbReference type="EMBL" id="JAUSWL010000016">
    <property type="protein sequence ID" value="MDQ0546663.1"/>
    <property type="molecule type" value="Genomic_DNA"/>
</dbReference>
<protein>
    <recommendedName>
        <fullName evidence="2">Transposase putative helix-turn-helix domain-containing protein</fullName>
    </recommendedName>
</protein>
<name>A0AAJ1U2A0_9HYPH</name>
<dbReference type="InterPro" id="IPR021027">
    <property type="entry name" value="Transposase_put_HTH"/>
</dbReference>
<evidence type="ECO:0000313" key="4">
    <source>
        <dbReference type="Proteomes" id="UP001223420"/>
    </source>
</evidence>
<dbReference type="Proteomes" id="UP001223420">
    <property type="component" value="Unassembled WGS sequence"/>
</dbReference>
<evidence type="ECO:0000259" key="2">
    <source>
        <dbReference type="Pfam" id="PF12323"/>
    </source>
</evidence>
<feature type="domain" description="Transposase putative helix-turn-helix" evidence="2">
    <location>
        <begin position="36"/>
        <end position="59"/>
    </location>
</feature>
<evidence type="ECO:0000256" key="1">
    <source>
        <dbReference type="SAM" id="MobiDB-lite"/>
    </source>
</evidence>
<accession>A0AAJ1U2A0</accession>
<gene>
    <name evidence="3" type="ORF">QO001_005615</name>
</gene>
<reference evidence="3" key="1">
    <citation type="submission" date="2023-07" db="EMBL/GenBank/DDBJ databases">
        <title>Genomic Encyclopedia of Type Strains, Phase IV (KMG-IV): sequencing the most valuable type-strain genomes for metagenomic binning, comparative biology and taxonomic classification.</title>
        <authorList>
            <person name="Goeker M."/>
        </authorList>
    </citation>
    <scope>NUCLEOTIDE SEQUENCE</scope>
    <source>
        <strain evidence="3">DSM 19569</strain>
    </source>
</reference>
<dbReference type="AlphaFoldDB" id="A0AAJ1U2A0"/>